<dbReference type="CDD" id="cd03137">
    <property type="entry name" value="GATase1_AraC_1"/>
    <property type="match status" value="1"/>
</dbReference>
<dbReference type="PANTHER" id="PTHR43130">
    <property type="entry name" value="ARAC-FAMILY TRANSCRIPTIONAL REGULATOR"/>
    <property type="match status" value="1"/>
</dbReference>
<evidence type="ECO:0000256" key="2">
    <source>
        <dbReference type="ARBA" id="ARBA00023163"/>
    </source>
</evidence>
<dbReference type="InterPro" id="IPR018060">
    <property type="entry name" value="HTH_AraC"/>
</dbReference>
<dbReference type="GO" id="GO:0043565">
    <property type="term" value="F:sequence-specific DNA binding"/>
    <property type="evidence" value="ECO:0007669"/>
    <property type="project" value="InterPro"/>
</dbReference>
<proteinExistence type="predicted"/>
<evidence type="ECO:0000313" key="5">
    <source>
        <dbReference type="Proteomes" id="UP000308891"/>
    </source>
</evidence>
<dbReference type="RefSeq" id="WP_136553721.1">
    <property type="nucleotide sequence ID" value="NZ_STGJ01000010.1"/>
</dbReference>
<dbReference type="Proteomes" id="UP000308891">
    <property type="component" value="Unassembled WGS sequence"/>
</dbReference>
<evidence type="ECO:0000256" key="1">
    <source>
        <dbReference type="ARBA" id="ARBA00023015"/>
    </source>
</evidence>
<dbReference type="SMART" id="SM00342">
    <property type="entry name" value="HTH_ARAC"/>
    <property type="match status" value="1"/>
</dbReference>
<gene>
    <name evidence="4" type="ORF">E5K04_10375</name>
</gene>
<name>A0A4T0UTP5_9NEIS</name>
<accession>A0A4T0UTP5</accession>
<evidence type="ECO:0000259" key="3">
    <source>
        <dbReference type="PROSITE" id="PS01124"/>
    </source>
</evidence>
<dbReference type="SUPFAM" id="SSF46689">
    <property type="entry name" value="Homeodomain-like"/>
    <property type="match status" value="1"/>
</dbReference>
<feature type="domain" description="HTH araC/xylS-type" evidence="3">
    <location>
        <begin position="216"/>
        <end position="313"/>
    </location>
</feature>
<dbReference type="Gene3D" id="1.10.10.60">
    <property type="entry name" value="Homeodomain-like"/>
    <property type="match status" value="1"/>
</dbReference>
<dbReference type="AlphaFoldDB" id="A0A4T0UTP5"/>
<sequence>MNTPVYFVLTPNYLALDFAGPAEVLRVAADEGLALTLSTVGPERRCQSSLGLVSEIDPLPDALPDNALLVLVGTVNEAHDYQTEPALRLVHWLGSSLRTDTRVACICSGALIAAMAGLLDGRRCTTHHALTATLRTLAPTALVEENRLFVEDGPLATSAGITAGVDLALRLVERLGGVELAARVARRMVVWARRSGADPQLPPQLAARKHLHPAVHRAQDALDADPARGWTLAELARLACVSERHLSRLFREHAGCSVGAYRQALQLARARAALEQGATVEAAASEAGFDSARTLRRLWRARYGDPPAAGRVHRTRGR</sequence>
<dbReference type="Pfam" id="PF12833">
    <property type="entry name" value="HTH_18"/>
    <property type="match status" value="1"/>
</dbReference>
<organism evidence="4 5">
    <name type="scientific">Crenobacter intestini</name>
    <dbReference type="NCBI Taxonomy" id="2563443"/>
    <lineage>
        <taxon>Bacteria</taxon>
        <taxon>Pseudomonadati</taxon>
        <taxon>Pseudomonadota</taxon>
        <taxon>Betaproteobacteria</taxon>
        <taxon>Neisseriales</taxon>
        <taxon>Neisseriaceae</taxon>
        <taxon>Crenobacter</taxon>
    </lineage>
</organism>
<dbReference type="EMBL" id="STGJ01000010">
    <property type="protein sequence ID" value="TIC82147.1"/>
    <property type="molecule type" value="Genomic_DNA"/>
</dbReference>
<dbReference type="SUPFAM" id="SSF52317">
    <property type="entry name" value="Class I glutamine amidotransferase-like"/>
    <property type="match status" value="1"/>
</dbReference>
<keyword evidence="2" id="KW-0804">Transcription</keyword>
<dbReference type="PROSITE" id="PS01124">
    <property type="entry name" value="HTH_ARAC_FAMILY_2"/>
    <property type="match status" value="1"/>
</dbReference>
<dbReference type="GO" id="GO:0003700">
    <property type="term" value="F:DNA-binding transcription factor activity"/>
    <property type="evidence" value="ECO:0007669"/>
    <property type="project" value="InterPro"/>
</dbReference>
<dbReference type="InterPro" id="IPR002818">
    <property type="entry name" value="DJ-1/PfpI"/>
</dbReference>
<dbReference type="Gene3D" id="3.40.50.880">
    <property type="match status" value="1"/>
</dbReference>
<comment type="caution">
    <text evidence="4">The sequence shown here is derived from an EMBL/GenBank/DDBJ whole genome shotgun (WGS) entry which is preliminary data.</text>
</comment>
<keyword evidence="1" id="KW-0805">Transcription regulation</keyword>
<protein>
    <submittedName>
        <fullName evidence="4">Helix-turn-helix domain-containing protein</fullName>
    </submittedName>
</protein>
<dbReference type="InterPro" id="IPR009057">
    <property type="entry name" value="Homeodomain-like_sf"/>
</dbReference>
<dbReference type="InterPro" id="IPR029062">
    <property type="entry name" value="Class_I_gatase-like"/>
</dbReference>
<dbReference type="PANTHER" id="PTHR43130:SF3">
    <property type="entry name" value="HTH-TYPE TRANSCRIPTIONAL REGULATOR RV1931C"/>
    <property type="match status" value="1"/>
</dbReference>
<dbReference type="InterPro" id="IPR052158">
    <property type="entry name" value="INH-QAR"/>
</dbReference>
<evidence type="ECO:0000313" key="4">
    <source>
        <dbReference type="EMBL" id="TIC82147.1"/>
    </source>
</evidence>
<reference evidence="4 5" key="1">
    <citation type="submission" date="2019-04" db="EMBL/GenBank/DDBJ databases">
        <title>Crenobacter sp. nov.</title>
        <authorList>
            <person name="Shi S."/>
        </authorList>
    </citation>
    <scope>NUCLEOTIDE SEQUENCE [LARGE SCALE GENOMIC DNA]</scope>
    <source>
        <strain evidence="4 5">GY 70310</strain>
    </source>
</reference>
<dbReference type="OrthoDB" id="9794896at2"/>
<dbReference type="Pfam" id="PF01965">
    <property type="entry name" value="DJ-1_PfpI"/>
    <property type="match status" value="1"/>
</dbReference>
<keyword evidence="5" id="KW-1185">Reference proteome</keyword>